<feature type="compositionally biased region" description="Polar residues" evidence="1">
    <location>
        <begin position="121"/>
        <end position="134"/>
    </location>
</feature>
<dbReference type="Proteomes" id="UP000663860">
    <property type="component" value="Unassembled WGS sequence"/>
</dbReference>
<dbReference type="EMBL" id="CAJNOE010003911">
    <property type="protein sequence ID" value="CAF1506984.1"/>
    <property type="molecule type" value="Genomic_DNA"/>
</dbReference>
<protein>
    <submittedName>
        <fullName evidence="2">Uncharacterized protein</fullName>
    </submittedName>
</protein>
<proteinExistence type="predicted"/>
<dbReference type="AlphaFoldDB" id="A0A815TQ64"/>
<name>A0A815TQ64_9BILA</name>
<evidence type="ECO:0000313" key="3">
    <source>
        <dbReference type="Proteomes" id="UP000663860"/>
    </source>
</evidence>
<organism evidence="2 3">
    <name type="scientific">Adineta steineri</name>
    <dbReference type="NCBI Taxonomy" id="433720"/>
    <lineage>
        <taxon>Eukaryota</taxon>
        <taxon>Metazoa</taxon>
        <taxon>Spiralia</taxon>
        <taxon>Gnathifera</taxon>
        <taxon>Rotifera</taxon>
        <taxon>Eurotatoria</taxon>
        <taxon>Bdelloidea</taxon>
        <taxon>Adinetida</taxon>
        <taxon>Adinetidae</taxon>
        <taxon>Adineta</taxon>
    </lineage>
</organism>
<accession>A0A815TQ64</accession>
<evidence type="ECO:0000313" key="2">
    <source>
        <dbReference type="EMBL" id="CAF1506984.1"/>
    </source>
</evidence>
<gene>
    <name evidence="2" type="ORF">IZO911_LOCUS45273</name>
</gene>
<feature type="region of interest" description="Disordered" evidence="1">
    <location>
        <begin position="115"/>
        <end position="134"/>
    </location>
</feature>
<comment type="caution">
    <text evidence="2">The sequence shown here is derived from an EMBL/GenBank/DDBJ whole genome shotgun (WGS) entry which is preliminary data.</text>
</comment>
<reference evidence="2" key="1">
    <citation type="submission" date="2021-02" db="EMBL/GenBank/DDBJ databases">
        <authorList>
            <person name="Nowell W R."/>
        </authorList>
    </citation>
    <scope>NUCLEOTIDE SEQUENCE</scope>
</reference>
<evidence type="ECO:0000256" key="1">
    <source>
        <dbReference type="SAM" id="MobiDB-lite"/>
    </source>
</evidence>
<sequence length="134" mass="15215">MDVLMAQVKGVLDINRRMEIKMDNQILKMETLDKTSSIMRQGILVLTNVMEQMIDAVVGTKNKPLLQTLSTQLEEFKNDITEKFNVLASDYQSSITSLTQRSTDATLLQLTTTPTEDKNMQVEQKQSMNISNNE</sequence>